<comment type="caution">
    <text evidence="1">The sequence shown here is derived from an EMBL/GenBank/DDBJ whole genome shotgun (WGS) entry which is preliminary data.</text>
</comment>
<protein>
    <submittedName>
        <fullName evidence="1">Uncharacterized protein</fullName>
    </submittedName>
</protein>
<gene>
    <name evidence="1" type="ORF">POF43_015245</name>
</gene>
<keyword evidence="2" id="KW-1185">Reference proteome</keyword>
<dbReference type="Proteomes" id="UP001156398">
    <property type="component" value="Unassembled WGS sequence"/>
</dbReference>
<name>A0ABT6VZY2_9ACTN</name>
<dbReference type="RefSeq" id="WP_271321886.1">
    <property type="nucleotide sequence ID" value="NZ_JAAGKO020000020.1"/>
</dbReference>
<sequence length="297" mass="31996">MNAPATDQTARSRPANLRRVRKDVGHVVALLATPGDFETMRQQYRSFRGTDYDAYLIQMQALLDSLMETSGAYVTLFDPVGFAAFCAHEELEPDSPTSRSRYAAGAAVHHVGLPYDGDEVTDVIEDLVETVEKRLHLKRAVEIIGSSSLDGVPPYEFLDRARSAVGGLLHGLGTGTHHLVCNVIDETGPLLAKLHAVRSDGGSDHRLSEEDVLAFTIHVAAGLRTGGIAGVVARTTAAEGETSEVVRGWTIREGRLRPLTAAQVFAAYCTDPETGEPIPPEHGVEYVAGFPVTLPDQ</sequence>
<evidence type="ECO:0000313" key="1">
    <source>
        <dbReference type="EMBL" id="MDI5964055.1"/>
    </source>
</evidence>
<accession>A0ABT6VZY2</accession>
<evidence type="ECO:0000313" key="2">
    <source>
        <dbReference type="Proteomes" id="UP001156398"/>
    </source>
</evidence>
<reference evidence="1 2" key="1">
    <citation type="submission" date="2023-05" db="EMBL/GenBank/DDBJ databases">
        <title>Streptantibioticus silvisoli sp. nov., acidotolerant actinomycetes 1 from pine litter.</title>
        <authorList>
            <person name="Swiecimska M."/>
            <person name="Golinska P."/>
            <person name="Sangal V."/>
            <person name="Wachnowicz B."/>
            <person name="Goodfellow M."/>
        </authorList>
    </citation>
    <scope>NUCLEOTIDE SEQUENCE [LARGE SCALE GENOMIC DNA]</scope>
    <source>
        <strain evidence="1 2">SL54</strain>
    </source>
</reference>
<organism evidence="1 2">
    <name type="scientific">Streptantibioticus silvisoli</name>
    <dbReference type="NCBI Taxonomy" id="2705255"/>
    <lineage>
        <taxon>Bacteria</taxon>
        <taxon>Bacillati</taxon>
        <taxon>Actinomycetota</taxon>
        <taxon>Actinomycetes</taxon>
        <taxon>Kitasatosporales</taxon>
        <taxon>Streptomycetaceae</taxon>
        <taxon>Streptantibioticus</taxon>
    </lineage>
</organism>
<proteinExistence type="predicted"/>
<dbReference type="EMBL" id="JAAGKO020000020">
    <property type="protein sequence ID" value="MDI5964055.1"/>
    <property type="molecule type" value="Genomic_DNA"/>
</dbReference>